<reference evidence="1" key="1">
    <citation type="journal article" date="2023" name="Insect Mol. Biol.">
        <title>Genome sequencing provides insights into the evolution of gene families encoding plant cell wall-degrading enzymes in longhorned beetles.</title>
        <authorList>
            <person name="Shin N.R."/>
            <person name="Okamura Y."/>
            <person name="Kirsch R."/>
            <person name="Pauchet Y."/>
        </authorList>
    </citation>
    <scope>NUCLEOTIDE SEQUENCE</scope>
    <source>
        <strain evidence="1">AMC_N1</strain>
    </source>
</reference>
<organism evidence="1 2">
    <name type="scientific">Aromia moschata</name>
    <dbReference type="NCBI Taxonomy" id="1265417"/>
    <lineage>
        <taxon>Eukaryota</taxon>
        <taxon>Metazoa</taxon>
        <taxon>Ecdysozoa</taxon>
        <taxon>Arthropoda</taxon>
        <taxon>Hexapoda</taxon>
        <taxon>Insecta</taxon>
        <taxon>Pterygota</taxon>
        <taxon>Neoptera</taxon>
        <taxon>Endopterygota</taxon>
        <taxon>Coleoptera</taxon>
        <taxon>Polyphaga</taxon>
        <taxon>Cucujiformia</taxon>
        <taxon>Chrysomeloidea</taxon>
        <taxon>Cerambycidae</taxon>
        <taxon>Cerambycinae</taxon>
        <taxon>Callichromatini</taxon>
        <taxon>Aromia</taxon>
    </lineage>
</organism>
<dbReference type="Proteomes" id="UP001162162">
    <property type="component" value="Unassembled WGS sequence"/>
</dbReference>
<evidence type="ECO:0000313" key="2">
    <source>
        <dbReference type="Proteomes" id="UP001162162"/>
    </source>
</evidence>
<comment type="caution">
    <text evidence="1">The sequence shown here is derived from an EMBL/GenBank/DDBJ whole genome shotgun (WGS) entry which is preliminary data.</text>
</comment>
<dbReference type="AlphaFoldDB" id="A0AAV8ZEE4"/>
<accession>A0AAV8ZEE4</accession>
<keyword evidence="2" id="KW-1185">Reference proteome</keyword>
<proteinExistence type="predicted"/>
<sequence>MPNIGGPSASKRKLLASVVHSQILYVAPVWHRVTQNKKLIRKLARIQRRVSIRICSAYKTISTEGVGVIAGIPPIDLMIQERVETYDIEQRNTAKTTLMARWQEKWTNGTYRRWTWRLIDYYIDSRLFSH</sequence>
<evidence type="ECO:0008006" key="3">
    <source>
        <dbReference type="Google" id="ProtNLM"/>
    </source>
</evidence>
<dbReference type="EMBL" id="JAPWTK010000004">
    <property type="protein sequence ID" value="KAJ8961714.1"/>
    <property type="molecule type" value="Genomic_DNA"/>
</dbReference>
<gene>
    <name evidence="1" type="ORF">NQ318_021314</name>
</gene>
<name>A0AAV8ZEE4_9CUCU</name>
<evidence type="ECO:0000313" key="1">
    <source>
        <dbReference type="EMBL" id="KAJ8961714.1"/>
    </source>
</evidence>
<protein>
    <recommendedName>
        <fullName evidence="3">Reverse transcriptase</fullName>
    </recommendedName>
</protein>